<dbReference type="InterPro" id="IPR041698">
    <property type="entry name" value="Methyltransf_25"/>
</dbReference>
<dbReference type="GO" id="GO:1904047">
    <property type="term" value="F:S-adenosyl-L-methionine binding"/>
    <property type="evidence" value="ECO:0007669"/>
    <property type="project" value="TreeGrafter"/>
</dbReference>
<dbReference type="EMBL" id="FO681348">
    <property type="protein sequence ID" value="CCV65617.1"/>
    <property type="molecule type" value="Genomic_DNA"/>
</dbReference>
<dbReference type="PANTHER" id="PTHR16458:SF2">
    <property type="entry name" value="GLYCINE N-METHYLTRANSFERASE"/>
    <property type="match status" value="1"/>
</dbReference>
<evidence type="ECO:0000313" key="6">
    <source>
        <dbReference type="Proteomes" id="UP000032737"/>
    </source>
</evidence>
<feature type="domain" description="Methyltransferase" evidence="4">
    <location>
        <begin position="32"/>
        <end position="125"/>
    </location>
</feature>
<evidence type="ECO:0000259" key="4">
    <source>
        <dbReference type="Pfam" id="PF13649"/>
    </source>
</evidence>
<dbReference type="Pfam" id="PF13649">
    <property type="entry name" value="Methyltransf_25"/>
    <property type="match status" value="1"/>
</dbReference>
<dbReference type="KEGG" id="abra:BN85305960"/>
<dbReference type="OrthoDB" id="9811589at2"/>
<evidence type="ECO:0000256" key="1">
    <source>
        <dbReference type="ARBA" id="ARBA00022603"/>
    </source>
</evidence>
<organism evidence="5 6">
    <name type="scientific">Acholeplasma brassicae</name>
    <dbReference type="NCBI Taxonomy" id="61635"/>
    <lineage>
        <taxon>Bacteria</taxon>
        <taxon>Bacillati</taxon>
        <taxon>Mycoplasmatota</taxon>
        <taxon>Mollicutes</taxon>
        <taxon>Acholeplasmatales</taxon>
        <taxon>Acholeplasmataceae</taxon>
        <taxon>Acholeplasma</taxon>
    </lineage>
</organism>
<dbReference type="HOGENOM" id="CLU_069129_8_2_14"/>
<dbReference type="GO" id="GO:0046500">
    <property type="term" value="P:S-adenosylmethionine metabolic process"/>
    <property type="evidence" value="ECO:0007669"/>
    <property type="project" value="TreeGrafter"/>
</dbReference>
<dbReference type="AlphaFoldDB" id="U4KMY0"/>
<dbReference type="CDD" id="cd02440">
    <property type="entry name" value="AdoMet_MTases"/>
    <property type="match status" value="1"/>
</dbReference>
<accession>U4KMY0</accession>
<keyword evidence="1 5" id="KW-0489">Methyltransferase</keyword>
<keyword evidence="2 5" id="KW-0808">Transferase</keyword>
<evidence type="ECO:0000256" key="3">
    <source>
        <dbReference type="ARBA" id="ARBA00022691"/>
    </source>
</evidence>
<dbReference type="GO" id="GO:0051289">
    <property type="term" value="P:protein homotetramerization"/>
    <property type="evidence" value="ECO:0007669"/>
    <property type="project" value="TreeGrafter"/>
</dbReference>
<dbReference type="GO" id="GO:0005829">
    <property type="term" value="C:cytosol"/>
    <property type="evidence" value="ECO:0007669"/>
    <property type="project" value="TreeGrafter"/>
</dbReference>
<dbReference type="GO" id="GO:0046498">
    <property type="term" value="P:S-adenosylhomocysteine metabolic process"/>
    <property type="evidence" value="ECO:0007669"/>
    <property type="project" value="TreeGrafter"/>
</dbReference>
<dbReference type="GO" id="GO:0042802">
    <property type="term" value="F:identical protein binding"/>
    <property type="evidence" value="ECO:0007669"/>
    <property type="project" value="TreeGrafter"/>
</dbReference>
<reference evidence="5 6" key="1">
    <citation type="journal article" date="2013" name="J. Mol. Microbiol. Biotechnol.">
        <title>Analysis of the Complete Genomes of Acholeplasma brassicae , A. palmae and A. laidlawii and Their Comparison to the Obligate Parasites from ' Candidatus Phytoplasma'.</title>
        <authorList>
            <person name="Kube M."/>
            <person name="Siewert C."/>
            <person name="Migdoll A.M."/>
            <person name="Duduk B."/>
            <person name="Holz S."/>
            <person name="Rabus R."/>
            <person name="Seemuller E."/>
            <person name="Mitrovic J."/>
            <person name="Muller I."/>
            <person name="Buttner C."/>
            <person name="Reinhardt R."/>
        </authorList>
    </citation>
    <scope>NUCLEOTIDE SEQUENCE [LARGE SCALE GENOMIC DNA]</scope>
    <source>
        <strain evidence="6">0502</strain>
    </source>
</reference>
<dbReference type="Proteomes" id="UP000032737">
    <property type="component" value="Chromosome"/>
</dbReference>
<dbReference type="Gene3D" id="2.20.25.110">
    <property type="entry name" value="S-adenosyl-L-methionine-dependent methyltransferases"/>
    <property type="match status" value="1"/>
</dbReference>
<name>U4KMY0_9MOLU</name>
<dbReference type="GO" id="GO:0017174">
    <property type="term" value="F:glycine N-methyltransferase activity"/>
    <property type="evidence" value="ECO:0007669"/>
    <property type="project" value="InterPro"/>
</dbReference>
<dbReference type="GO" id="GO:0006730">
    <property type="term" value="P:one-carbon metabolic process"/>
    <property type="evidence" value="ECO:0007669"/>
    <property type="project" value="TreeGrafter"/>
</dbReference>
<dbReference type="InterPro" id="IPR014369">
    <property type="entry name" value="Gly/Sar_N_MeTrfase"/>
</dbReference>
<proteinExistence type="predicted"/>
<keyword evidence="6" id="KW-1185">Reference proteome</keyword>
<protein>
    <submittedName>
        <fullName evidence="5">Methyltransferase type 11</fullName>
    </submittedName>
</protein>
<dbReference type="STRING" id="61635.BN85305960"/>
<dbReference type="GO" id="GO:0016594">
    <property type="term" value="F:glycine binding"/>
    <property type="evidence" value="ECO:0007669"/>
    <property type="project" value="TreeGrafter"/>
</dbReference>
<dbReference type="InterPro" id="IPR029063">
    <property type="entry name" value="SAM-dependent_MTases_sf"/>
</dbReference>
<dbReference type="SUPFAM" id="SSF53335">
    <property type="entry name" value="S-adenosyl-L-methionine-dependent methyltransferases"/>
    <property type="match status" value="1"/>
</dbReference>
<dbReference type="PANTHER" id="PTHR16458">
    <property type="entry name" value="GLYCINE N-METHYLTRANSFERASE"/>
    <property type="match status" value="1"/>
</dbReference>
<evidence type="ECO:0000313" key="5">
    <source>
        <dbReference type="EMBL" id="CCV65617.1"/>
    </source>
</evidence>
<dbReference type="Gene3D" id="3.40.50.150">
    <property type="entry name" value="Vaccinia Virus protein VP39"/>
    <property type="match status" value="1"/>
</dbReference>
<dbReference type="RefSeq" id="WP_030004477.1">
    <property type="nucleotide sequence ID" value="NC_022549.1"/>
</dbReference>
<dbReference type="GO" id="GO:1901052">
    <property type="term" value="P:sarcosine metabolic process"/>
    <property type="evidence" value="ECO:0007669"/>
    <property type="project" value="TreeGrafter"/>
</dbReference>
<dbReference type="GO" id="GO:0032259">
    <property type="term" value="P:methylation"/>
    <property type="evidence" value="ECO:0007669"/>
    <property type="project" value="UniProtKB-KW"/>
</dbReference>
<sequence length="232" mass="26727">MYKSFAAYYDKIFPRNERIVSFLNDSFKEGHILDLACGTGEYSIALAHQGFQVSGYDLQQQMIDYAKIKAKEEKVTIDFKVLNMLELEDDCRFDGLMCIGNALVHLNDEDEVKLALKKMYQALKNDKPLVIQIINYDLIIKDNVKGLSTIQNDGYEFVRNYEFDGKKIHFKTRLSDGLKVFVDETLLLPIKHEKLIEYIKEAGFKNVTTRGGFTKPLFHINTDISYVITANK</sequence>
<evidence type="ECO:0000256" key="2">
    <source>
        <dbReference type="ARBA" id="ARBA00022679"/>
    </source>
</evidence>
<gene>
    <name evidence="5" type="ORF">BN85305960</name>
</gene>
<dbReference type="GO" id="GO:0006111">
    <property type="term" value="P:regulation of gluconeogenesis"/>
    <property type="evidence" value="ECO:0007669"/>
    <property type="project" value="TreeGrafter"/>
</dbReference>
<keyword evidence="3" id="KW-0949">S-adenosyl-L-methionine</keyword>